<dbReference type="Gene3D" id="3.30.530.20">
    <property type="match status" value="1"/>
</dbReference>
<dbReference type="SUPFAM" id="SSF55961">
    <property type="entry name" value="Bet v1-like"/>
    <property type="match status" value="1"/>
</dbReference>
<dbReference type="InterPro" id="IPR023393">
    <property type="entry name" value="START-like_dom_sf"/>
</dbReference>
<dbReference type="CDD" id="cd07821">
    <property type="entry name" value="PYR_PYL_RCAR_like"/>
    <property type="match status" value="1"/>
</dbReference>
<dbReference type="Pfam" id="PF10604">
    <property type="entry name" value="Polyketide_cyc2"/>
    <property type="match status" value="1"/>
</dbReference>
<evidence type="ECO:0000313" key="2">
    <source>
        <dbReference type="Proteomes" id="UP001153404"/>
    </source>
</evidence>
<comment type="caution">
    <text evidence="1">The sequence shown here is derived from an EMBL/GenBank/DDBJ whole genome shotgun (WGS) entry which is preliminary data.</text>
</comment>
<sequence length="134" mass="15062">MPSIRKETIIDRPPEQVWDAVRDVGAFHLRLVPGYTQNTLLDGNERTLILPNGDAVRELIVSVDDESRRMVFAVKEGRLPLVHHNASFQVLPHGDRGSIFVWVTDFLPETLSADIQAQTDRVSAVIKHTIENAN</sequence>
<gene>
    <name evidence="1" type="ORF">OMP40_07115</name>
</gene>
<dbReference type="Proteomes" id="UP001153404">
    <property type="component" value="Unassembled WGS sequence"/>
</dbReference>
<evidence type="ECO:0000313" key="1">
    <source>
        <dbReference type="EMBL" id="MDG0809171.1"/>
    </source>
</evidence>
<dbReference type="RefSeq" id="WP_277533029.1">
    <property type="nucleotide sequence ID" value="NZ_JAPDIA010000003.1"/>
</dbReference>
<keyword evidence="2" id="KW-1185">Reference proteome</keyword>
<dbReference type="EMBL" id="JAPDIA010000003">
    <property type="protein sequence ID" value="MDG0809171.1"/>
    <property type="molecule type" value="Genomic_DNA"/>
</dbReference>
<dbReference type="InterPro" id="IPR019587">
    <property type="entry name" value="Polyketide_cyclase/dehydratase"/>
</dbReference>
<reference evidence="1" key="1">
    <citation type="submission" date="2022-10" db="EMBL/GenBank/DDBJ databases">
        <title>Comparative genomic analysis of Cohnella hashimotonis sp. nov., isolated from the International Space Station.</title>
        <authorList>
            <person name="Simpson A."/>
            <person name="Venkateswaran K."/>
        </authorList>
    </citation>
    <scope>NUCLEOTIDE SEQUENCE</scope>
    <source>
        <strain evidence="1">DSM 28161</strain>
    </source>
</reference>
<protein>
    <submittedName>
        <fullName evidence="1">SRPBCC family protein</fullName>
    </submittedName>
</protein>
<name>A0A9X4QRL5_9BACL</name>
<dbReference type="AlphaFoldDB" id="A0A9X4QRL5"/>
<organism evidence="1 2">
    <name type="scientific">Cohnella rhizosphaerae</name>
    <dbReference type="NCBI Taxonomy" id="1457232"/>
    <lineage>
        <taxon>Bacteria</taxon>
        <taxon>Bacillati</taxon>
        <taxon>Bacillota</taxon>
        <taxon>Bacilli</taxon>
        <taxon>Bacillales</taxon>
        <taxon>Paenibacillaceae</taxon>
        <taxon>Cohnella</taxon>
    </lineage>
</organism>
<accession>A0A9X4QRL5</accession>
<proteinExistence type="predicted"/>